<organism evidence="4 5">
    <name type="scientific">Plasmodium cynomolgi (strain B)</name>
    <dbReference type="NCBI Taxonomy" id="1120755"/>
    <lineage>
        <taxon>Eukaryota</taxon>
        <taxon>Sar</taxon>
        <taxon>Alveolata</taxon>
        <taxon>Apicomplexa</taxon>
        <taxon>Aconoidasida</taxon>
        <taxon>Haemosporida</taxon>
        <taxon>Plasmodiidae</taxon>
        <taxon>Plasmodium</taxon>
        <taxon>Plasmodium (Plasmodium)</taxon>
    </lineage>
</organism>
<dbReference type="GeneID" id="14691596"/>
<dbReference type="RefSeq" id="XP_004221154.1">
    <property type="nucleotide sequence ID" value="XM_004221106.1"/>
</dbReference>
<dbReference type="InterPro" id="IPR019111">
    <property type="entry name" value="PRESA_N"/>
</dbReference>
<reference evidence="4 5" key="1">
    <citation type="journal article" date="2012" name="Nat. Genet.">
        <title>Plasmodium cynomolgi genome sequences provide insight into Plasmodium vivax and the monkey malaria clade.</title>
        <authorList>
            <person name="Tachibana S."/>
            <person name="Sullivan S.A."/>
            <person name="Kawai S."/>
            <person name="Nakamura S."/>
            <person name="Kim H.R."/>
            <person name="Goto N."/>
            <person name="Arisue N."/>
            <person name="Palacpac N.M.Q."/>
            <person name="Honma H."/>
            <person name="Yagi M."/>
            <person name="Tougan T."/>
            <person name="Katakai Y."/>
            <person name="Kaneko O."/>
            <person name="Mita T."/>
            <person name="Kita K."/>
            <person name="Yasutomi Y."/>
            <person name="Sutton P.L."/>
            <person name="Shakhbatyan R."/>
            <person name="Horii T."/>
            <person name="Yasunaga T."/>
            <person name="Barnwell J.W."/>
            <person name="Escalante A.A."/>
            <person name="Carlton J.M."/>
            <person name="Tanabe K."/>
        </authorList>
    </citation>
    <scope>NUCLEOTIDE SEQUENCE [LARGE SCALE GENOMIC DNA]</scope>
    <source>
        <strain evidence="4 5">B</strain>
    </source>
</reference>
<dbReference type="OMA" id="CPHPNEE"/>
<evidence type="ECO:0000313" key="4">
    <source>
        <dbReference type="EMBL" id="GAB65207.1"/>
    </source>
</evidence>
<dbReference type="Proteomes" id="UP000006319">
    <property type="component" value="Chromosome 5"/>
</dbReference>
<feature type="signal peptide" evidence="2">
    <location>
        <begin position="1"/>
        <end position="18"/>
    </location>
</feature>
<dbReference type="VEuPathDB" id="PlasmoDB:PCYB_052250"/>
<keyword evidence="2" id="KW-0732">Signal</keyword>
<gene>
    <name evidence="4" type="ORF">PCYB_052250</name>
</gene>
<dbReference type="EMBL" id="DF157097">
    <property type="protein sequence ID" value="GAB65207.1"/>
    <property type="molecule type" value="Genomic_DNA"/>
</dbReference>
<keyword evidence="5" id="KW-1185">Reference proteome</keyword>
<name>K6V7V1_PLACD</name>
<protein>
    <submittedName>
        <fullName evidence="4">RAD protein</fullName>
    </submittedName>
</protein>
<feature type="domain" description="Plasmodium RESA N-terminal" evidence="3">
    <location>
        <begin position="157"/>
        <end position="255"/>
    </location>
</feature>
<evidence type="ECO:0000256" key="2">
    <source>
        <dbReference type="SAM" id="SignalP"/>
    </source>
</evidence>
<sequence>MHGSSQLFIVSFLALLSGFPQNNLDVPNGSHLLDLQSKGYSRNLAENSPILNSPDKGENGTTDGDKNAACANGDGEKNNASVNVGAPKSDVGPIANAQKETPGANGSTKAKMDDAKTNEEEKTAGASANGEKKDGESSGDGGSELPFGCTEEEMKQELTRNQLIDLTDSCGWFILDKKLVYLSLHHHKLHLTRTYYGMMHKLWGVLCDLALQHGMPEEEKKNLWEECSKELIQKLNDLLERSQKNSDSFLQKNIYGD</sequence>
<evidence type="ECO:0000256" key="1">
    <source>
        <dbReference type="SAM" id="MobiDB-lite"/>
    </source>
</evidence>
<dbReference type="InterPro" id="IPR044885">
    <property type="entry name" value="PRESA_N_sf"/>
</dbReference>
<dbReference type="AlphaFoldDB" id="K6V7V1"/>
<feature type="region of interest" description="Disordered" evidence="1">
    <location>
        <begin position="45"/>
        <end position="148"/>
    </location>
</feature>
<dbReference type="PhylomeDB" id="K6V7V1"/>
<proteinExistence type="predicted"/>
<feature type="compositionally biased region" description="Basic and acidic residues" evidence="1">
    <location>
        <begin position="55"/>
        <end position="66"/>
    </location>
</feature>
<accession>K6V7V1</accession>
<dbReference type="KEGG" id="pcy:PCYB_052250"/>
<dbReference type="Pfam" id="PF09687">
    <property type="entry name" value="PRESAN"/>
    <property type="match status" value="1"/>
</dbReference>
<evidence type="ECO:0000313" key="5">
    <source>
        <dbReference type="Proteomes" id="UP000006319"/>
    </source>
</evidence>
<feature type="compositionally biased region" description="Basic and acidic residues" evidence="1">
    <location>
        <begin position="110"/>
        <end position="123"/>
    </location>
</feature>
<evidence type="ECO:0000259" key="3">
    <source>
        <dbReference type="Pfam" id="PF09687"/>
    </source>
</evidence>
<dbReference type="Gene3D" id="6.10.280.180">
    <property type="entry name" value="Plasmodium RESA, N-terminal helical domain"/>
    <property type="match status" value="1"/>
</dbReference>
<feature type="chain" id="PRO_5003895321" evidence="2">
    <location>
        <begin position="19"/>
        <end position="257"/>
    </location>
</feature>
<dbReference type="OrthoDB" id="10287249at2759"/>